<dbReference type="GO" id="GO:0004144">
    <property type="term" value="F:diacylglycerol O-acyltransferase activity"/>
    <property type="evidence" value="ECO:0007669"/>
    <property type="project" value="UniProtKB-ARBA"/>
</dbReference>
<dbReference type="AlphaFoldDB" id="A0A2Z7C2A1"/>
<dbReference type="InterPro" id="IPR029058">
    <property type="entry name" value="AB_hydrolase_fold"/>
</dbReference>
<dbReference type="Pfam" id="PF03982">
    <property type="entry name" value="DAGAT"/>
    <property type="match status" value="1"/>
</dbReference>
<evidence type="ECO:0000256" key="3">
    <source>
        <dbReference type="ARBA" id="ARBA00023315"/>
    </source>
</evidence>
<evidence type="ECO:0000256" key="2">
    <source>
        <dbReference type="ARBA" id="ARBA00022679"/>
    </source>
</evidence>
<proteinExistence type="inferred from homology"/>
<reference evidence="5 6" key="1">
    <citation type="journal article" date="2015" name="Proc. Natl. Acad. Sci. U.S.A.">
        <title>The resurrection genome of Boea hygrometrica: A blueprint for survival of dehydration.</title>
        <authorList>
            <person name="Xiao L."/>
            <person name="Yang G."/>
            <person name="Zhang L."/>
            <person name="Yang X."/>
            <person name="Zhao S."/>
            <person name="Ji Z."/>
            <person name="Zhou Q."/>
            <person name="Hu M."/>
            <person name="Wang Y."/>
            <person name="Chen M."/>
            <person name="Xu Y."/>
            <person name="Jin H."/>
            <person name="Xiao X."/>
            <person name="Hu G."/>
            <person name="Bao F."/>
            <person name="Hu Y."/>
            <person name="Wan P."/>
            <person name="Li L."/>
            <person name="Deng X."/>
            <person name="Kuang T."/>
            <person name="Xiang C."/>
            <person name="Zhu J.K."/>
            <person name="Oliver M.J."/>
            <person name="He Y."/>
        </authorList>
    </citation>
    <scope>NUCLEOTIDE SEQUENCE [LARGE SCALE GENOMIC DNA]</scope>
    <source>
        <strain evidence="6">cv. XS01</strain>
    </source>
</reference>
<dbReference type="CDD" id="cd07987">
    <property type="entry name" value="LPLAT_MGAT-like"/>
    <property type="match status" value="1"/>
</dbReference>
<evidence type="ECO:0000256" key="4">
    <source>
        <dbReference type="SAM" id="MobiDB-lite"/>
    </source>
</evidence>
<dbReference type="PANTHER" id="PTHR22753:SF14">
    <property type="entry name" value="MONOACYLGLYCEROL_DIACYLGLYCEROL O-ACYLTRANSFERASE"/>
    <property type="match status" value="1"/>
</dbReference>
<dbReference type="EMBL" id="KQ999851">
    <property type="protein sequence ID" value="KZV40962.1"/>
    <property type="molecule type" value="Genomic_DNA"/>
</dbReference>
<protein>
    <submittedName>
        <fullName evidence="5">Acyltransferase-like protein chloroplastic-like</fullName>
    </submittedName>
</protein>
<sequence length="695" mass="77823">MASAVTTFGISHHLTLNIGKPSCTRFLVQCVGGRDTSVVSYDSVKVNGVPSAVENERKRDLVDRGNENRSSTNGELKSERGFEEEKLEALWDDGYGTQTVKDYLDYAEELIKPDGGPPRWFTPISCGPHLRNSPILLFLPGMDGLGLGLTLHHKSLGKVFDVRCMHIPVHDRTPFVELVEWVEETVKAEHDLSPKKPIYLVGDSFGGCLALAVAARNPKIDLLVVLTNPATSFGRSQLQPLFPLFEALPDELHVTVPYLLSFVMGDPVKMAAVNINTMLFPTQYLEKLAGNLTALLPRLSRLADIIPKATLLWKLKLLKTAAAYANSRLHAIKAEVLIISRNSPAVILFGIDPLQFVSMQEDGINLLTIIKATCTYRRARKHDYVMDFLPPSKSEFKQTVVDNRWLRNFTGPVMLSTLEDGKIVRGLSGVPDEGPVLLVGNHMLMGLELIPLVEKILQEKKILVRGIAHPSLFSDLMEGDNKEYSFTDNLRVYGALPVSASNLFKLFSTKSHVLLYPGGAREALHRKGEEYKLFWPDQPEFVRMAARFGATIVPFGVVGEDDIVELVLDYDDLMKIPVLSDQIRRDNERNKSFNVRAGMSGEIANQDLYLPGLLPKVPGRLYYLFGKPIHTKGKKDMLKDKERSRELYLHIKSIVEANISYLLEKRKEDPYRGIFDRTMYRALDASVDQAPAFEP</sequence>
<evidence type="ECO:0000256" key="1">
    <source>
        <dbReference type="ARBA" id="ARBA00005420"/>
    </source>
</evidence>
<organism evidence="5 6">
    <name type="scientific">Dorcoceras hygrometricum</name>
    <dbReference type="NCBI Taxonomy" id="472368"/>
    <lineage>
        <taxon>Eukaryota</taxon>
        <taxon>Viridiplantae</taxon>
        <taxon>Streptophyta</taxon>
        <taxon>Embryophyta</taxon>
        <taxon>Tracheophyta</taxon>
        <taxon>Spermatophyta</taxon>
        <taxon>Magnoliopsida</taxon>
        <taxon>eudicotyledons</taxon>
        <taxon>Gunneridae</taxon>
        <taxon>Pentapetalae</taxon>
        <taxon>asterids</taxon>
        <taxon>lamiids</taxon>
        <taxon>Lamiales</taxon>
        <taxon>Gesneriaceae</taxon>
        <taxon>Didymocarpoideae</taxon>
        <taxon>Trichosporeae</taxon>
        <taxon>Loxocarpinae</taxon>
        <taxon>Dorcoceras</taxon>
    </lineage>
</organism>
<dbReference type="GO" id="GO:0016020">
    <property type="term" value="C:membrane"/>
    <property type="evidence" value="ECO:0007669"/>
    <property type="project" value="TreeGrafter"/>
</dbReference>
<comment type="similarity">
    <text evidence="1">Belongs to the diacylglycerol acyltransferase family.</text>
</comment>
<dbReference type="PANTHER" id="PTHR22753">
    <property type="entry name" value="TRANSMEMBRANE PROTEIN 68"/>
    <property type="match status" value="1"/>
</dbReference>
<evidence type="ECO:0000313" key="6">
    <source>
        <dbReference type="Proteomes" id="UP000250235"/>
    </source>
</evidence>
<dbReference type="InterPro" id="IPR007130">
    <property type="entry name" value="DAGAT"/>
</dbReference>
<accession>A0A2Z7C2A1</accession>
<gene>
    <name evidence="5" type="ORF">F511_25687</name>
</gene>
<dbReference type="Proteomes" id="UP000250235">
    <property type="component" value="Unassembled WGS sequence"/>
</dbReference>
<dbReference type="GO" id="GO:0019432">
    <property type="term" value="P:triglyceride biosynthetic process"/>
    <property type="evidence" value="ECO:0007669"/>
    <property type="project" value="UniProtKB-ARBA"/>
</dbReference>
<keyword evidence="6" id="KW-1185">Reference proteome</keyword>
<dbReference type="OrthoDB" id="44277at2759"/>
<evidence type="ECO:0000313" key="5">
    <source>
        <dbReference type="EMBL" id="KZV40962.1"/>
    </source>
</evidence>
<dbReference type="SUPFAM" id="SSF53474">
    <property type="entry name" value="alpha/beta-Hydrolases"/>
    <property type="match status" value="1"/>
</dbReference>
<dbReference type="Gene3D" id="3.40.50.1820">
    <property type="entry name" value="alpha/beta hydrolase"/>
    <property type="match status" value="1"/>
</dbReference>
<name>A0A2Z7C2A1_9LAMI</name>
<keyword evidence="2 5" id="KW-0808">Transferase</keyword>
<feature type="region of interest" description="Disordered" evidence="4">
    <location>
        <begin position="55"/>
        <end position="81"/>
    </location>
</feature>
<keyword evidence="3 5" id="KW-0012">Acyltransferase</keyword>
<feature type="compositionally biased region" description="Basic and acidic residues" evidence="4">
    <location>
        <begin position="55"/>
        <end position="67"/>
    </location>
</feature>